<dbReference type="OrthoDB" id="8053568at2759"/>
<reference evidence="2" key="1">
    <citation type="submission" date="2020-07" db="EMBL/GenBank/DDBJ databases">
        <title>The High-quality genome of the commercially important snow crab, Chionoecetes opilio.</title>
        <authorList>
            <person name="Jeong J.-H."/>
            <person name="Ryu S."/>
        </authorList>
    </citation>
    <scope>NUCLEOTIDE SEQUENCE</scope>
    <source>
        <strain evidence="2">MADBK_172401_WGS</strain>
        <tissue evidence="2">Digestive gland</tissue>
    </source>
</reference>
<evidence type="ECO:0000256" key="1">
    <source>
        <dbReference type="SAM" id="MobiDB-lite"/>
    </source>
</evidence>
<feature type="region of interest" description="Disordered" evidence="1">
    <location>
        <begin position="174"/>
        <end position="202"/>
    </location>
</feature>
<evidence type="ECO:0000313" key="3">
    <source>
        <dbReference type="Proteomes" id="UP000770661"/>
    </source>
</evidence>
<gene>
    <name evidence="2" type="ORF">GWK47_024913</name>
</gene>
<evidence type="ECO:0000313" key="2">
    <source>
        <dbReference type="EMBL" id="KAG0703188.1"/>
    </source>
</evidence>
<dbReference type="EMBL" id="JACEEZ010025225">
    <property type="protein sequence ID" value="KAG0703188.1"/>
    <property type="molecule type" value="Genomic_DNA"/>
</dbReference>
<sequence length="202" mass="22715">MDEWNGGRPEALAKAAATTRDDYKELAELTQRPLRGEVPTTFRPKPGDSPLREMDWRRRSTAQDDDVKNESNSRPRNCVSLQEMSVSSSNIRPCAFEAPWPQTRLQRSHSFHDLHKYRELNSKILGGHGEDLQAALCVLGTGPGGLPCSSDKSHDEEKTKMVEKLAIDKDLDKKRWTTAPQDPSSVTLRTLSPKESLFSSRN</sequence>
<dbReference type="AlphaFoldDB" id="A0A8J4XKQ3"/>
<feature type="compositionally biased region" description="Polar residues" evidence="1">
    <location>
        <begin position="178"/>
        <end position="190"/>
    </location>
</feature>
<feature type="compositionally biased region" description="Basic and acidic residues" evidence="1">
    <location>
        <begin position="50"/>
        <end position="73"/>
    </location>
</feature>
<accession>A0A8J4XKQ3</accession>
<feature type="region of interest" description="Disordered" evidence="1">
    <location>
        <begin position="1"/>
        <end position="76"/>
    </location>
</feature>
<comment type="caution">
    <text evidence="2">The sequence shown here is derived from an EMBL/GenBank/DDBJ whole genome shotgun (WGS) entry which is preliminary data.</text>
</comment>
<organism evidence="2 3">
    <name type="scientific">Chionoecetes opilio</name>
    <name type="common">Atlantic snow crab</name>
    <name type="synonym">Cancer opilio</name>
    <dbReference type="NCBI Taxonomy" id="41210"/>
    <lineage>
        <taxon>Eukaryota</taxon>
        <taxon>Metazoa</taxon>
        <taxon>Ecdysozoa</taxon>
        <taxon>Arthropoda</taxon>
        <taxon>Crustacea</taxon>
        <taxon>Multicrustacea</taxon>
        <taxon>Malacostraca</taxon>
        <taxon>Eumalacostraca</taxon>
        <taxon>Eucarida</taxon>
        <taxon>Decapoda</taxon>
        <taxon>Pleocyemata</taxon>
        <taxon>Brachyura</taxon>
        <taxon>Eubrachyura</taxon>
        <taxon>Majoidea</taxon>
        <taxon>Majidae</taxon>
        <taxon>Chionoecetes</taxon>
    </lineage>
</organism>
<dbReference type="Proteomes" id="UP000770661">
    <property type="component" value="Unassembled WGS sequence"/>
</dbReference>
<name>A0A8J4XKQ3_CHIOP</name>
<proteinExistence type="predicted"/>
<keyword evidence="3" id="KW-1185">Reference proteome</keyword>
<protein>
    <submittedName>
        <fullName evidence="2">Uncharacterized protein</fullName>
    </submittedName>
</protein>